<accession>A0AAV9EM57</accession>
<proteinExistence type="predicted"/>
<dbReference type="AlphaFoldDB" id="A0AAV9EM57"/>
<reference evidence="2" key="2">
    <citation type="submission" date="2023-06" db="EMBL/GenBank/DDBJ databases">
        <authorList>
            <person name="Ma L."/>
            <person name="Liu K.-W."/>
            <person name="Li Z."/>
            <person name="Hsiao Y.-Y."/>
            <person name="Qi Y."/>
            <person name="Fu T."/>
            <person name="Tang G."/>
            <person name="Zhang D."/>
            <person name="Sun W.-H."/>
            <person name="Liu D.-K."/>
            <person name="Li Y."/>
            <person name="Chen G.-Z."/>
            <person name="Liu X.-D."/>
            <person name="Liao X.-Y."/>
            <person name="Jiang Y.-T."/>
            <person name="Yu X."/>
            <person name="Hao Y."/>
            <person name="Huang J."/>
            <person name="Zhao X.-W."/>
            <person name="Ke S."/>
            <person name="Chen Y.-Y."/>
            <person name="Wu W.-L."/>
            <person name="Hsu J.-L."/>
            <person name="Lin Y.-F."/>
            <person name="Huang M.-D."/>
            <person name="Li C.-Y."/>
            <person name="Huang L."/>
            <person name="Wang Z.-W."/>
            <person name="Zhao X."/>
            <person name="Zhong W.-Y."/>
            <person name="Peng D.-H."/>
            <person name="Ahmad S."/>
            <person name="Lan S."/>
            <person name="Zhang J.-S."/>
            <person name="Tsai W.-C."/>
            <person name="Van De Peer Y."/>
            <person name="Liu Z.-J."/>
        </authorList>
    </citation>
    <scope>NUCLEOTIDE SEQUENCE</scope>
    <source>
        <strain evidence="2">CP</strain>
        <tissue evidence="2">Leaves</tissue>
    </source>
</reference>
<feature type="compositionally biased region" description="Polar residues" evidence="1">
    <location>
        <begin position="98"/>
        <end position="108"/>
    </location>
</feature>
<name>A0AAV9EM57_ACOCL</name>
<dbReference type="EMBL" id="JAUJYO010000006">
    <property type="protein sequence ID" value="KAK1314069.1"/>
    <property type="molecule type" value="Genomic_DNA"/>
</dbReference>
<dbReference type="Proteomes" id="UP001180020">
    <property type="component" value="Unassembled WGS sequence"/>
</dbReference>
<evidence type="ECO:0000313" key="3">
    <source>
        <dbReference type="Proteomes" id="UP001180020"/>
    </source>
</evidence>
<organism evidence="2 3">
    <name type="scientific">Acorus calamus</name>
    <name type="common">Sweet flag</name>
    <dbReference type="NCBI Taxonomy" id="4465"/>
    <lineage>
        <taxon>Eukaryota</taxon>
        <taxon>Viridiplantae</taxon>
        <taxon>Streptophyta</taxon>
        <taxon>Embryophyta</taxon>
        <taxon>Tracheophyta</taxon>
        <taxon>Spermatophyta</taxon>
        <taxon>Magnoliopsida</taxon>
        <taxon>Liliopsida</taxon>
        <taxon>Acoraceae</taxon>
        <taxon>Acorus</taxon>
    </lineage>
</organism>
<evidence type="ECO:0000313" key="2">
    <source>
        <dbReference type="EMBL" id="KAK1314069.1"/>
    </source>
</evidence>
<evidence type="ECO:0000256" key="1">
    <source>
        <dbReference type="SAM" id="MobiDB-lite"/>
    </source>
</evidence>
<keyword evidence="3" id="KW-1185">Reference proteome</keyword>
<sequence length="269" mass="28669">MLRARVTQNPTLAVREGKKTNQNSLRVSFDVIDNMRNSRGEAPSQGTLCASAESLNARRNRRYTASPPIQDSIPNQPHPMSARRSAGRWEPRTPKEACSSTGKGTHTSRPGVRKYLLSTINHIEEAEVKRVVFGAEGDKAPGSDSFTYKFCQSCWSTVKAEVLEVFDELFQGGPPKCVSFLPYPEGRGGGFVPGGVCDSTTDERAGARVLGGGGRQETVAHPITSVPTTSDSDGTIGSAAGAAPRLGRGVHGRGRQAAVASLDQQSNIC</sequence>
<protein>
    <submittedName>
        <fullName evidence="2">Uncharacterized protein</fullName>
    </submittedName>
</protein>
<comment type="caution">
    <text evidence="2">The sequence shown here is derived from an EMBL/GenBank/DDBJ whole genome shotgun (WGS) entry which is preliminary data.</text>
</comment>
<reference evidence="2" key="1">
    <citation type="journal article" date="2023" name="Nat. Commun.">
        <title>Diploid and tetraploid genomes of Acorus and the evolution of monocots.</title>
        <authorList>
            <person name="Ma L."/>
            <person name="Liu K.W."/>
            <person name="Li Z."/>
            <person name="Hsiao Y.Y."/>
            <person name="Qi Y."/>
            <person name="Fu T."/>
            <person name="Tang G.D."/>
            <person name="Zhang D."/>
            <person name="Sun W.H."/>
            <person name="Liu D.K."/>
            <person name="Li Y."/>
            <person name="Chen G.Z."/>
            <person name="Liu X.D."/>
            <person name="Liao X.Y."/>
            <person name="Jiang Y.T."/>
            <person name="Yu X."/>
            <person name="Hao Y."/>
            <person name="Huang J."/>
            <person name="Zhao X.W."/>
            <person name="Ke S."/>
            <person name="Chen Y.Y."/>
            <person name="Wu W.L."/>
            <person name="Hsu J.L."/>
            <person name="Lin Y.F."/>
            <person name="Huang M.D."/>
            <person name="Li C.Y."/>
            <person name="Huang L."/>
            <person name="Wang Z.W."/>
            <person name="Zhao X."/>
            <person name="Zhong W.Y."/>
            <person name="Peng D.H."/>
            <person name="Ahmad S."/>
            <person name="Lan S."/>
            <person name="Zhang J.S."/>
            <person name="Tsai W.C."/>
            <person name="Van de Peer Y."/>
            <person name="Liu Z.J."/>
        </authorList>
    </citation>
    <scope>NUCLEOTIDE SEQUENCE</scope>
    <source>
        <strain evidence="2">CP</strain>
    </source>
</reference>
<gene>
    <name evidence="2" type="ORF">QJS10_CPA06g00193</name>
</gene>
<feature type="region of interest" description="Disordered" evidence="1">
    <location>
        <begin position="65"/>
        <end position="110"/>
    </location>
</feature>